<feature type="region of interest" description="Disordered" evidence="1">
    <location>
        <begin position="20"/>
        <end position="48"/>
    </location>
</feature>
<evidence type="ECO:0000256" key="1">
    <source>
        <dbReference type="SAM" id="MobiDB-lite"/>
    </source>
</evidence>
<gene>
    <name evidence="2" type="ORF">FSCOSCO3_A034788</name>
</gene>
<protein>
    <submittedName>
        <fullName evidence="2">Uncharacterized protein</fullName>
    </submittedName>
</protein>
<accession>A0AAV1PDS6</accession>
<evidence type="ECO:0000313" key="3">
    <source>
        <dbReference type="Proteomes" id="UP001314229"/>
    </source>
</evidence>
<evidence type="ECO:0000313" key="2">
    <source>
        <dbReference type="EMBL" id="CAK6969848.1"/>
    </source>
</evidence>
<proteinExistence type="predicted"/>
<feature type="compositionally biased region" description="Basic and acidic residues" evidence="1">
    <location>
        <begin position="20"/>
        <end position="45"/>
    </location>
</feature>
<comment type="caution">
    <text evidence="2">The sequence shown here is derived from an EMBL/GenBank/DDBJ whole genome shotgun (WGS) entry which is preliminary data.</text>
</comment>
<dbReference type="EMBL" id="CAWUFR010000143">
    <property type="protein sequence ID" value="CAK6969848.1"/>
    <property type="molecule type" value="Genomic_DNA"/>
</dbReference>
<organism evidence="2 3">
    <name type="scientific">Scomber scombrus</name>
    <name type="common">Atlantic mackerel</name>
    <name type="synonym">Scomber vernalis</name>
    <dbReference type="NCBI Taxonomy" id="13677"/>
    <lineage>
        <taxon>Eukaryota</taxon>
        <taxon>Metazoa</taxon>
        <taxon>Chordata</taxon>
        <taxon>Craniata</taxon>
        <taxon>Vertebrata</taxon>
        <taxon>Euteleostomi</taxon>
        <taxon>Actinopterygii</taxon>
        <taxon>Neopterygii</taxon>
        <taxon>Teleostei</taxon>
        <taxon>Neoteleostei</taxon>
        <taxon>Acanthomorphata</taxon>
        <taxon>Pelagiaria</taxon>
        <taxon>Scombriformes</taxon>
        <taxon>Scombridae</taxon>
        <taxon>Scomber</taxon>
    </lineage>
</organism>
<keyword evidence="3" id="KW-1185">Reference proteome</keyword>
<reference evidence="2 3" key="1">
    <citation type="submission" date="2024-01" db="EMBL/GenBank/DDBJ databases">
        <authorList>
            <person name="Alioto T."/>
            <person name="Alioto T."/>
            <person name="Gomez Garrido J."/>
        </authorList>
    </citation>
    <scope>NUCLEOTIDE SEQUENCE [LARGE SCALE GENOMIC DNA]</scope>
</reference>
<name>A0AAV1PDS6_SCOSC</name>
<sequence>MFLRLSSCEAGRWKKTEFTVRHKKGEERRRQQQQHDDRGRRRALTEGRCPPVPTLHPFRRDLTADCSVGGGYFVLLALTVSLVTGLNDDLPDKTSPSFCNGFNYRLLKLL</sequence>
<dbReference type="AlphaFoldDB" id="A0AAV1PDS6"/>
<dbReference type="Proteomes" id="UP001314229">
    <property type="component" value="Unassembled WGS sequence"/>
</dbReference>